<feature type="transmembrane region" description="Helical" evidence="9">
    <location>
        <begin position="195"/>
        <end position="212"/>
    </location>
</feature>
<feature type="transmembrane region" description="Helical" evidence="9">
    <location>
        <begin position="57"/>
        <end position="82"/>
    </location>
</feature>
<dbReference type="InterPro" id="IPR001927">
    <property type="entry name" value="Na/Gal_symport"/>
</dbReference>
<feature type="transmembrane region" description="Helical" evidence="9">
    <location>
        <begin position="167"/>
        <end position="189"/>
    </location>
</feature>
<keyword evidence="6" id="KW-0769">Symport</keyword>
<dbReference type="Proteomes" id="UP000035763">
    <property type="component" value="Unassembled WGS sequence"/>
</dbReference>
<evidence type="ECO:0000256" key="7">
    <source>
        <dbReference type="ARBA" id="ARBA00022989"/>
    </source>
</evidence>
<keyword evidence="3" id="KW-1003">Cell membrane</keyword>
<dbReference type="GO" id="GO:0015293">
    <property type="term" value="F:symporter activity"/>
    <property type="evidence" value="ECO:0007669"/>
    <property type="project" value="UniProtKB-KW"/>
</dbReference>
<dbReference type="OrthoDB" id="3717977at2"/>
<feature type="transmembrane region" description="Helical" evidence="9">
    <location>
        <begin position="275"/>
        <end position="294"/>
    </location>
</feature>
<evidence type="ECO:0000256" key="4">
    <source>
        <dbReference type="ARBA" id="ARBA00022597"/>
    </source>
</evidence>
<dbReference type="PROSITE" id="PS00872">
    <property type="entry name" value="NA_GALACTOSIDE_SYMP"/>
    <property type="match status" value="1"/>
</dbReference>
<name>W6K2B6_9MICO</name>
<dbReference type="GO" id="GO:0005886">
    <property type="term" value="C:plasma membrane"/>
    <property type="evidence" value="ECO:0007669"/>
    <property type="project" value="UniProtKB-SubCell"/>
</dbReference>
<dbReference type="InterPro" id="IPR018043">
    <property type="entry name" value="Na/Gal_symport_CS"/>
</dbReference>
<dbReference type="STRING" id="1193182.BN11_170021"/>
<dbReference type="AlphaFoldDB" id="W6K2B6"/>
<keyword evidence="11" id="KW-1185">Reference proteome</keyword>
<evidence type="ECO:0000256" key="3">
    <source>
        <dbReference type="ARBA" id="ARBA00022475"/>
    </source>
</evidence>
<evidence type="ECO:0000256" key="1">
    <source>
        <dbReference type="ARBA" id="ARBA00004651"/>
    </source>
</evidence>
<protein>
    <submittedName>
        <fullName evidence="10">Sugar transporter</fullName>
    </submittedName>
</protein>
<dbReference type="NCBIfam" id="TIGR00792">
    <property type="entry name" value="gph"/>
    <property type="match status" value="1"/>
</dbReference>
<evidence type="ECO:0000256" key="5">
    <source>
        <dbReference type="ARBA" id="ARBA00022692"/>
    </source>
</evidence>
<feature type="transmembrane region" description="Helical" evidence="9">
    <location>
        <begin position="238"/>
        <end position="263"/>
    </location>
</feature>
<feature type="transmembrane region" description="Helical" evidence="9">
    <location>
        <begin position="327"/>
        <end position="349"/>
    </location>
</feature>
<keyword evidence="5 9" id="KW-0812">Transmembrane</keyword>
<evidence type="ECO:0000256" key="8">
    <source>
        <dbReference type="ARBA" id="ARBA00023136"/>
    </source>
</evidence>
<feature type="transmembrane region" description="Helical" evidence="9">
    <location>
        <begin position="417"/>
        <end position="433"/>
    </location>
</feature>
<proteinExistence type="predicted"/>
<evidence type="ECO:0000256" key="9">
    <source>
        <dbReference type="SAM" id="Phobius"/>
    </source>
</evidence>
<accession>W6K2B6</accession>
<reference evidence="10 11" key="1">
    <citation type="journal article" date="2013" name="ISME J.">
        <title>A metabolic model for members of the genus Tetrasphaera involved in enhanced biological phosphorus removal.</title>
        <authorList>
            <person name="Kristiansen R."/>
            <person name="Nguyen H.T.T."/>
            <person name="Saunders A.M."/>
            <person name="Nielsen J.L."/>
            <person name="Wimmer R."/>
            <person name="Le V.Q."/>
            <person name="McIlroy S.J."/>
            <person name="Petrovski S."/>
            <person name="Seviour R.J."/>
            <person name="Calteau A."/>
            <person name="Nielsen K.L."/>
            <person name="Nielsen P.H."/>
        </authorList>
    </citation>
    <scope>NUCLEOTIDE SEQUENCE [LARGE SCALE GENOMIC DNA]</scope>
    <source>
        <strain evidence="10 11">Ben110</strain>
    </source>
</reference>
<dbReference type="EMBL" id="CAJA01000079">
    <property type="protein sequence ID" value="CCH72469.1"/>
    <property type="molecule type" value="Genomic_DNA"/>
</dbReference>
<dbReference type="GO" id="GO:0008643">
    <property type="term" value="P:carbohydrate transport"/>
    <property type="evidence" value="ECO:0007669"/>
    <property type="project" value="InterPro"/>
</dbReference>
<feature type="transmembrane region" description="Helical" evidence="9">
    <location>
        <begin position="303"/>
        <end position="321"/>
    </location>
</feature>
<feature type="transmembrane region" description="Helical" evidence="9">
    <location>
        <begin position="22"/>
        <end position="45"/>
    </location>
</feature>
<dbReference type="Gene3D" id="1.20.1250.20">
    <property type="entry name" value="MFS general substrate transporter like domains"/>
    <property type="match status" value="1"/>
</dbReference>
<evidence type="ECO:0000256" key="2">
    <source>
        <dbReference type="ARBA" id="ARBA00022448"/>
    </source>
</evidence>
<dbReference type="PANTHER" id="PTHR11328">
    <property type="entry name" value="MAJOR FACILITATOR SUPERFAMILY DOMAIN-CONTAINING PROTEIN"/>
    <property type="match status" value="1"/>
</dbReference>
<feature type="transmembrane region" description="Helical" evidence="9">
    <location>
        <begin position="370"/>
        <end position="397"/>
    </location>
</feature>
<dbReference type="InterPro" id="IPR036259">
    <property type="entry name" value="MFS_trans_sf"/>
</dbReference>
<dbReference type="InterPro" id="IPR039672">
    <property type="entry name" value="MFS_2"/>
</dbReference>
<comment type="subcellular location">
    <subcellularLocation>
        <location evidence="1">Cell membrane</location>
        <topology evidence="1">Multi-pass membrane protein</topology>
    </subcellularLocation>
</comment>
<sequence length="461" mass="51009">MTDTAAGGLRGQRSPEFRRNQWTFGIGTLGRDAIYTLVSFYQVVFLTEVLDLPDATMWWVSAVLLGVRIVDAFLDPVVGAFVDSTRTRWGQFKPWMLVGGVASAVMTVLLFTDTGLRGGQLVGVYGLFMLLWGITWSAHDISYWGMLPALSVNPVERERMAAVAKTFASVGQFAAVAGVPVAASAVAGVDGGDAASWRFVAIVIVTIALVRERKDIDLEGERTGIRELLRALFRNDQLLWAAAAYLLFMLGYGTTGSFGFYYFKYVYGDEAVFPVFALFVGLGQIAGLATFPFVRRRWSRGQIYTWSTLAILVTYVVFYFAPLNLVVLGALAFTLFFLASFIMLLMLVFQADTIEYGQWKLGRRNNAVTFALQPFINKTSAAMNTWIVSATIILAGINDADTAADVTDRGVTMVKTSMLLIPAVLVVLGYLVWRAKFRIDEALHAQIVRELEPELRHRPQD</sequence>
<evidence type="ECO:0000313" key="10">
    <source>
        <dbReference type="EMBL" id="CCH72469.1"/>
    </source>
</evidence>
<keyword evidence="7 9" id="KW-1133">Transmembrane helix</keyword>
<dbReference type="Pfam" id="PF13347">
    <property type="entry name" value="MFS_2"/>
    <property type="match status" value="1"/>
</dbReference>
<evidence type="ECO:0000256" key="6">
    <source>
        <dbReference type="ARBA" id="ARBA00022847"/>
    </source>
</evidence>
<dbReference type="PANTHER" id="PTHR11328:SF36">
    <property type="entry name" value="MELIBIOSE PERMEASE"/>
    <property type="match status" value="1"/>
</dbReference>
<comment type="caution">
    <text evidence="10">The sequence shown here is derived from an EMBL/GenBank/DDBJ whole genome shotgun (WGS) entry which is preliminary data.</text>
</comment>
<keyword evidence="2" id="KW-0813">Transport</keyword>
<keyword evidence="8 9" id="KW-0472">Membrane</keyword>
<keyword evidence="4 10" id="KW-0762">Sugar transport</keyword>
<dbReference type="RefSeq" id="WP_048693821.1">
    <property type="nucleotide sequence ID" value="NZ_HG764815.1"/>
</dbReference>
<feature type="transmembrane region" description="Helical" evidence="9">
    <location>
        <begin position="94"/>
        <end position="112"/>
    </location>
</feature>
<dbReference type="GO" id="GO:0006814">
    <property type="term" value="P:sodium ion transport"/>
    <property type="evidence" value="ECO:0007669"/>
    <property type="project" value="InterPro"/>
</dbReference>
<organism evidence="10 11">
    <name type="scientific">Nostocoides australiense Ben110</name>
    <dbReference type="NCBI Taxonomy" id="1193182"/>
    <lineage>
        <taxon>Bacteria</taxon>
        <taxon>Bacillati</taxon>
        <taxon>Actinomycetota</taxon>
        <taxon>Actinomycetes</taxon>
        <taxon>Micrococcales</taxon>
        <taxon>Intrasporangiaceae</taxon>
        <taxon>Nostocoides</taxon>
    </lineage>
</organism>
<feature type="transmembrane region" description="Helical" evidence="9">
    <location>
        <begin position="124"/>
        <end position="146"/>
    </location>
</feature>
<gene>
    <name evidence="10" type="ORF">BN11_170021</name>
</gene>
<dbReference type="SUPFAM" id="SSF103473">
    <property type="entry name" value="MFS general substrate transporter"/>
    <property type="match status" value="1"/>
</dbReference>
<evidence type="ECO:0000313" key="11">
    <source>
        <dbReference type="Proteomes" id="UP000035763"/>
    </source>
</evidence>